<evidence type="ECO:0000256" key="1">
    <source>
        <dbReference type="SAM" id="MobiDB-lite"/>
    </source>
</evidence>
<keyword evidence="2" id="KW-0812">Transmembrane</keyword>
<dbReference type="PANTHER" id="PTHR11422:SF5">
    <property type="entry name" value="DIVERSE IMMUNOGLOBULIN DOMAIN-CONTAINING PROTEIN 1.1 ISOFORM X1-RELATED"/>
    <property type="match status" value="1"/>
</dbReference>
<feature type="signal peptide" evidence="3">
    <location>
        <begin position="1"/>
        <end position="22"/>
    </location>
</feature>
<dbReference type="InterPro" id="IPR036179">
    <property type="entry name" value="Ig-like_dom_sf"/>
</dbReference>
<dbReference type="Gene3D" id="2.60.40.10">
    <property type="entry name" value="Immunoglobulins"/>
    <property type="match status" value="2"/>
</dbReference>
<keyword evidence="2" id="KW-0472">Membrane</keyword>
<dbReference type="InterPro" id="IPR013783">
    <property type="entry name" value="Ig-like_fold"/>
</dbReference>
<dbReference type="SUPFAM" id="SSF48726">
    <property type="entry name" value="Immunoglobulin"/>
    <property type="match status" value="2"/>
</dbReference>
<dbReference type="InterPro" id="IPR007110">
    <property type="entry name" value="Ig-like_dom"/>
</dbReference>
<dbReference type="PANTHER" id="PTHR11422">
    <property type="entry name" value="T-CELL SURFACE GLYCOPROTEIN CD4"/>
    <property type="match status" value="1"/>
</dbReference>
<feature type="transmembrane region" description="Helical" evidence="2">
    <location>
        <begin position="229"/>
        <end position="250"/>
    </location>
</feature>
<name>A0AAW0N5V7_9GOBI</name>
<reference evidence="6" key="1">
    <citation type="submission" date="2024-04" db="EMBL/GenBank/DDBJ databases">
        <title>Salinicola lusitanus LLJ914,a marine bacterium isolated from the Okinawa Trough.</title>
        <authorList>
            <person name="Li J."/>
        </authorList>
    </citation>
    <scope>NUCLEOTIDE SEQUENCE [LARGE SCALE GENOMIC DNA]</scope>
</reference>
<dbReference type="GO" id="GO:0009897">
    <property type="term" value="C:external side of plasma membrane"/>
    <property type="evidence" value="ECO:0007669"/>
    <property type="project" value="TreeGrafter"/>
</dbReference>
<accession>A0AAW0N5V7</accession>
<dbReference type="EMBL" id="JBBPFD010000018">
    <property type="protein sequence ID" value="KAK7889532.1"/>
    <property type="molecule type" value="Genomic_DNA"/>
</dbReference>
<dbReference type="InterPro" id="IPR003599">
    <property type="entry name" value="Ig_sub"/>
</dbReference>
<feature type="domain" description="Ig-like" evidence="4">
    <location>
        <begin position="32"/>
        <end position="104"/>
    </location>
</feature>
<dbReference type="GO" id="GO:0042110">
    <property type="term" value="P:T cell activation"/>
    <property type="evidence" value="ECO:0007669"/>
    <property type="project" value="TreeGrafter"/>
</dbReference>
<evidence type="ECO:0000259" key="4">
    <source>
        <dbReference type="PROSITE" id="PS50835"/>
    </source>
</evidence>
<keyword evidence="6" id="KW-1185">Reference proteome</keyword>
<evidence type="ECO:0000313" key="5">
    <source>
        <dbReference type="EMBL" id="KAK7889532.1"/>
    </source>
</evidence>
<gene>
    <name evidence="5" type="ORF">WMY93_025092</name>
</gene>
<dbReference type="SMART" id="SM00409">
    <property type="entry name" value="IG"/>
    <property type="match status" value="2"/>
</dbReference>
<dbReference type="AlphaFoldDB" id="A0AAW0N5V7"/>
<dbReference type="GO" id="GO:0042289">
    <property type="term" value="F:MHC class II protein binding"/>
    <property type="evidence" value="ECO:0007669"/>
    <property type="project" value="TreeGrafter"/>
</dbReference>
<dbReference type="GO" id="GO:0045121">
    <property type="term" value="C:membrane raft"/>
    <property type="evidence" value="ECO:0007669"/>
    <property type="project" value="TreeGrafter"/>
</dbReference>
<evidence type="ECO:0000313" key="6">
    <source>
        <dbReference type="Proteomes" id="UP001460270"/>
    </source>
</evidence>
<feature type="chain" id="PRO_5043777022" description="Ig-like domain-containing protein" evidence="3">
    <location>
        <begin position="23"/>
        <end position="587"/>
    </location>
</feature>
<dbReference type="GO" id="GO:0070374">
    <property type="term" value="P:positive regulation of ERK1 and ERK2 cascade"/>
    <property type="evidence" value="ECO:0007669"/>
    <property type="project" value="TreeGrafter"/>
</dbReference>
<dbReference type="Proteomes" id="UP001460270">
    <property type="component" value="Unassembled WGS sequence"/>
</dbReference>
<evidence type="ECO:0000256" key="3">
    <source>
        <dbReference type="SAM" id="SignalP"/>
    </source>
</evidence>
<dbReference type="PROSITE" id="PS50835">
    <property type="entry name" value="IG_LIKE"/>
    <property type="match status" value="1"/>
</dbReference>
<keyword evidence="2" id="KW-1133">Transmembrane helix</keyword>
<protein>
    <recommendedName>
        <fullName evidence="4">Ig-like domain-containing protein</fullName>
    </recommendedName>
</protein>
<feature type="region of interest" description="Disordered" evidence="1">
    <location>
        <begin position="517"/>
        <end position="539"/>
    </location>
</feature>
<dbReference type="GO" id="GO:0035723">
    <property type="term" value="P:interleukin-15-mediated signaling pathway"/>
    <property type="evidence" value="ECO:0007669"/>
    <property type="project" value="TreeGrafter"/>
</dbReference>
<keyword evidence="3" id="KW-0732">Signal</keyword>
<feature type="transmembrane region" description="Helical" evidence="2">
    <location>
        <begin position="546"/>
        <end position="571"/>
    </location>
</feature>
<sequence length="587" mass="66496">MDLNQVFFLFCLCLRQLRGVCSDDLYYYSRSGEDATLTCDAVKPQGPNCSTVNWSYDGREIYNVYVVWEGKIQDSFRSFRLSRNLDCSLTVKNATEADIGKYFCGTWINFRYESLTYIYLSILSVFPAQPSFSQTSPETITLQCTLWRFHSLPPCEPDSLRWLDVNGLVLSGDGITQQNCQSNLTVKLQNPQLFTCQYLEEGSVLVSAEYSLEENSDSPVSQSLSSSTVYIVSAAVAVLLLLIVAAGLFFKMKHKRKTLKTTEDTEGTKHFSPALTDPENHVTYAVIDHHKPKAKKQVVEEDTVTYSAVKLQNTETFDHSAIYSQFEGVRTDSHLFFRAGENVTLPYQKEPNYGPECSEVSWFYYSSDMSQEVVLRVTGGSVLKESPGSSRVSLSSDCSLILHNVTEEDAGKYIYRVSDQRQHWDTTVYLGVMSVSPAPPTSGPNNNPSYLTIQCSVFRFSRRCIDGRIVWSDRNRKITSNVIQINCVSYLTVERRLSRTFTCRYFNSDNKPFVSADYTPEETTTEPTTLAPRGNRDECQESEPKGWWWFLLLLKALGWTGLIVATVVVSICTRENSITVPDYENQE</sequence>
<proteinExistence type="predicted"/>
<evidence type="ECO:0000256" key="2">
    <source>
        <dbReference type="SAM" id="Phobius"/>
    </source>
</evidence>
<dbReference type="GO" id="GO:1990782">
    <property type="term" value="F:protein tyrosine kinase binding"/>
    <property type="evidence" value="ECO:0007669"/>
    <property type="project" value="TreeGrafter"/>
</dbReference>
<comment type="caution">
    <text evidence="5">The sequence shown here is derived from an EMBL/GenBank/DDBJ whole genome shotgun (WGS) entry which is preliminary data.</text>
</comment>
<organism evidence="5 6">
    <name type="scientific">Mugilogobius chulae</name>
    <name type="common">yellowstripe goby</name>
    <dbReference type="NCBI Taxonomy" id="88201"/>
    <lineage>
        <taxon>Eukaryota</taxon>
        <taxon>Metazoa</taxon>
        <taxon>Chordata</taxon>
        <taxon>Craniata</taxon>
        <taxon>Vertebrata</taxon>
        <taxon>Euteleostomi</taxon>
        <taxon>Actinopterygii</taxon>
        <taxon>Neopterygii</taxon>
        <taxon>Teleostei</taxon>
        <taxon>Neoteleostei</taxon>
        <taxon>Acanthomorphata</taxon>
        <taxon>Gobiaria</taxon>
        <taxon>Gobiiformes</taxon>
        <taxon>Gobioidei</taxon>
        <taxon>Gobiidae</taxon>
        <taxon>Gobionellinae</taxon>
        <taxon>Mugilogobius</taxon>
    </lineage>
</organism>